<protein>
    <recommendedName>
        <fullName evidence="1">VOC domain-containing protein</fullName>
    </recommendedName>
</protein>
<organism evidence="2 3">
    <name type="scientific">Mucilaginibacter gossypii</name>
    <dbReference type="NCBI Taxonomy" id="551996"/>
    <lineage>
        <taxon>Bacteria</taxon>
        <taxon>Pseudomonadati</taxon>
        <taxon>Bacteroidota</taxon>
        <taxon>Sphingobacteriia</taxon>
        <taxon>Sphingobacteriales</taxon>
        <taxon>Sphingobacteriaceae</taxon>
        <taxon>Mucilaginibacter</taxon>
    </lineage>
</organism>
<dbReference type="InterPro" id="IPR004360">
    <property type="entry name" value="Glyas_Fos-R_dOase_dom"/>
</dbReference>
<keyword evidence="3" id="KW-1185">Reference proteome</keyword>
<dbReference type="EMBL" id="FNCG01000009">
    <property type="protein sequence ID" value="SDH40459.1"/>
    <property type="molecule type" value="Genomic_DNA"/>
</dbReference>
<dbReference type="InterPro" id="IPR037523">
    <property type="entry name" value="VOC_core"/>
</dbReference>
<dbReference type="STRING" id="551996.SAMN05192573_109140"/>
<gene>
    <name evidence="2" type="ORF">SAMN05192573_109140</name>
</gene>
<dbReference type="Gene3D" id="3.10.180.10">
    <property type="entry name" value="2,3-Dihydroxybiphenyl 1,2-Dioxygenase, domain 1"/>
    <property type="match status" value="1"/>
</dbReference>
<dbReference type="AlphaFoldDB" id="A0A1G8C5A5"/>
<reference evidence="3" key="1">
    <citation type="submission" date="2016-10" db="EMBL/GenBank/DDBJ databases">
        <authorList>
            <person name="Varghese N."/>
            <person name="Submissions S."/>
        </authorList>
    </citation>
    <scope>NUCLEOTIDE SEQUENCE [LARGE SCALE GENOMIC DNA]</scope>
    <source>
        <strain evidence="3">Gh-67</strain>
    </source>
</reference>
<evidence type="ECO:0000313" key="2">
    <source>
        <dbReference type="EMBL" id="SDH40459.1"/>
    </source>
</evidence>
<dbReference type="Proteomes" id="UP000199705">
    <property type="component" value="Unassembled WGS sequence"/>
</dbReference>
<dbReference type="RefSeq" id="WP_091170141.1">
    <property type="nucleotide sequence ID" value="NZ_FNCG01000009.1"/>
</dbReference>
<dbReference type="InterPro" id="IPR029068">
    <property type="entry name" value="Glyas_Bleomycin-R_OHBP_Dase"/>
</dbReference>
<evidence type="ECO:0000313" key="3">
    <source>
        <dbReference type="Proteomes" id="UP000199705"/>
    </source>
</evidence>
<dbReference type="PROSITE" id="PS51819">
    <property type="entry name" value="VOC"/>
    <property type="match status" value="1"/>
</dbReference>
<proteinExistence type="predicted"/>
<name>A0A1G8C5A5_9SPHI</name>
<feature type="domain" description="VOC" evidence="1">
    <location>
        <begin position="5"/>
        <end position="127"/>
    </location>
</feature>
<dbReference type="Pfam" id="PF00903">
    <property type="entry name" value="Glyoxalase"/>
    <property type="match status" value="1"/>
</dbReference>
<dbReference type="SUPFAM" id="SSF54593">
    <property type="entry name" value="Glyoxalase/Bleomycin resistance protein/Dihydroxybiphenyl dioxygenase"/>
    <property type="match status" value="1"/>
</dbReference>
<accession>A0A1G8C5A5</accession>
<evidence type="ECO:0000259" key="1">
    <source>
        <dbReference type="PROSITE" id="PS51819"/>
    </source>
</evidence>
<sequence>MNQPHIAGIAPFFIVRNVTTAISFYLEKLGFDTVFQEPDHDPFFAIVQRDGAMIFPKSVSGDPLPNYKQAPDARWDAYVSVPEPDTLAAEFISRGASFTVPLQNTPDGLRGFELEDADGYILFFGHPR</sequence>